<gene>
    <name evidence="1" type="ORF">N8T08_005751</name>
</gene>
<evidence type="ECO:0000313" key="2">
    <source>
        <dbReference type="Proteomes" id="UP001177260"/>
    </source>
</evidence>
<dbReference type="Proteomes" id="UP001177260">
    <property type="component" value="Unassembled WGS sequence"/>
</dbReference>
<dbReference type="EMBL" id="JAOPJF010000033">
    <property type="protein sequence ID" value="KAK1144089.1"/>
    <property type="molecule type" value="Genomic_DNA"/>
</dbReference>
<accession>A0ACC3B192</accession>
<sequence length="339" mass="35743">MPTVTSLYQYTFSNWGPLTTIFTPPASCTGYIGLARTQHPASIQWLTNCASLDTRQCTPSSTIVSSPTGSSVAWDNPLYGFQVPYYSPGVYCPSGWATVGVAGRDGDSKPSLSGIFTGGANRPTVVNQPIFHRPSDVLVQLLDPSETAVVCCPSSMALSTDGGCHSTLPAHSVTSGCQRLFPMEVLTEVNATFTQGDFTMTGLAWSINATSPITSTAQTTIATGDSSLYVGVSVVAPLTLVHQPTDTKTGGAETEPTETSSNAAPGSRPETSRGELGGLLGTPKASIQPYIALVLLPKHEANVDVEVVRANQSQELKTRRGDERRVPVSLVCALDMRSI</sequence>
<protein>
    <submittedName>
        <fullName evidence="1">Uncharacterized protein</fullName>
    </submittedName>
</protein>
<keyword evidence="2" id="KW-1185">Reference proteome</keyword>
<reference evidence="1 2" key="1">
    <citation type="journal article" date="2023" name="ACS Omega">
        <title>Identification of the Neoaspergillic Acid Biosynthesis Gene Cluster by Establishing an In Vitro CRISPR-Ribonucleoprotein Genetic System in Aspergillus melleus.</title>
        <authorList>
            <person name="Yuan B."/>
            <person name="Grau M.F."/>
            <person name="Murata R.M."/>
            <person name="Torok T."/>
            <person name="Venkateswaran K."/>
            <person name="Stajich J.E."/>
            <person name="Wang C.C.C."/>
        </authorList>
    </citation>
    <scope>NUCLEOTIDE SEQUENCE [LARGE SCALE GENOMIC DNA]</scope>
    <source>
        <strain evidence="1 2">IMV 1140</strain>
    </source>
</reference>
<proteinExistence type="predicted"/>
<name>A0ACC3B192_9EURO</name>
<evidence type="ECO:0000313" key="1">
    <source>
        <dbReference type="EMBL" id="KAK1144089.1"/>
    </source>
</evidence>
<organism evidence="1 2">
    <name type="scientific">Aspergillus melleus</name>
    <dbReference type="NCBI Taxonomy" id="138277"/>
    <lineage>
        <taxon>Eukaryota</taxon>
        <taxon>Fungi</taxon>
        <taxon>Dikarya</taxon>
        <taxon>Ascomycota</taxon>
        <taxon>Pezizomycotina</taxon>
        <taxon>Eurotiomycetes</taxon>
        <taxon>Eurotiomycetidae</taxon>
        <taxon>Eurotiales</taxon>
        <taxon>Aspergillaceae</taxon>
        <taxon>Aspergillus</taxon>
        <taxon>Aspergillus subgen. Circumdati</taxon>
    </lineage>
</organism>
<comment type="caution">
    <text evidence="1">The sequence shown here is derived from an EMBL/GenBank/DDBJ whole genome shotgun (WGS) entry which is preliminary data.</text>
</comment>